<evidence type="ECO:0000313" key="4">
    <source>
        <dbReference type="Proteomes" id="UP000178404"/>
    </source>
</evidence>
<organism evidence="3 4">
    <name type="scientific">Candidatus Zambryskibacteria bacterium RIFCSPLOWO2_01_FULL_35_19</name>
    <dbReference type="NCBI Taxonomy" id="1802757"/>
    <lineage>
        <taxon>Bacteria</taxon>
        <taxon>Candidatus Zambryskiibacteriota</taxon>
    </lineage>
</organism>
<evidence type="ECO:0000256" key="1">
    <source>
        <dbReference type="SAM" id="MobiDB-lite"/>
    </source>
</evidence>
<sequence>MQKMLKLILVMVVMAAPMWAAGEETSPFTPRTTKEGYKVVCRNGETMEVPNAAPEKEGKCPKKLVCLDEAAENTYRLGQETEWNFIEGRDYVTDIDENGIAGSACIYGTEPDPTPEPEPNPEPEPEPEPIPVPEPEPTPEPTTPEDPTPASTTPKDCVTPECVYIEAVKTAEPMEEVVFEPICYSAKMEKVPCKGVPKIVPMPSQSTAPESRVFCRNNGKCYLVGSGLGAVVASISIPEILSPTTLVLNVVEPENIPIPIPSSTQPRNGEVVTFATYLPRAIEGSKLQWSVIYIDCNGKKLPVKSGEVSLINGAPQGTKVDTTFKMVVDPNVVPTGEYRIEVGVTGRLQYGQSLFGTSSFWVGTNPQEPILAFVRDGIPVIVLGSAQTETEFTWKEVIITTSSSDKFYLRALVAQVGNELSLGGNRQKLPTKRRYDLSVVGTEIVDGKTVTTIRSYPNVLFLPFDLSPGLLLQ</sequence>
<feature type="compositionally biased region" description="Pro residues" evidence="1">
    <location>
        <begin position="128"/>
        <end position="147"/>
    </location>
</feature>
<keyword evidence="2" id="KW-0732">Signal</keyword>
<dbReference type="EMBL" id="MHWA01000018">
    <property type="protein sequence ID" value="OHB01246.1"/>
    <property type="molecule type" value="Genomic_DNA"/>
</dbReference>
<feature type="signal peptide" evidence="2">
    <location>
        <begin position="1"/>
        <end position="20"/>
    </location>
</feature>
<comment type="caution">
    <text evidence="3">The sequence shown here is derived from an EMBL/GenBank/DDBJ whole genome shotgun (WGS) entry which is preliminary data.</text>
</comment>
<proteinExistence type="predicted"/>
<evidence type="ECO:0000313" key="3">
    <source>
        <dbReference type="EMBL" id="OHB01246.1"/>
    </source>
</evidence>
<feature type="chain" id="PRO_5009584606" evidence="2">
    <location>
        <begin position="21"/>
        <end position="473"/>
    </location>
</feature>
<dbReference type="AlphaFoldDB" id="A0A1G2TVC9"/>
<dbReference type="Proteomes" id="UP000178404">
    <property type="component" value="Unassembled WGS sequence"/>
</dbReference>
<gene>
    <name evidence="3" type="ORF">A3A90_00145</name>
</gene>
<feature type="compositionally biased region" description="Acidic residues" evidence="1">
    <location>
        <begin position="113"/>
        <end position="127"/>
    </location>
</feature>
<accession>A0A1G2TVC9</accession>
<feature type="region of interest" description="Disordered" evidence="1">
    <location>
        <begin position="103"/>
        <end position="156"/>
    </location>
</feature>
<reference evidence="3 4" key="1">
    <citation type="journal article" date="2016" name="Nat. Commun.">
        <title>Thousands of microbial genomes shed light on interconnected biogeochemical processes in an aquifer system.</title>
        <authorList>
            <person name="Anantharaman K."/>
            <person name="Brown C.T."/>
            <person name="Hug L.A."/>
            <person name="Sharon I."/>
            <person name="Castelle C.J."/>
            <person name="Probst A.J."/>
            <person name="Thomas B.C."/>
            <person name="Singh A."/>
            <person name="Wilkins M.J."/>
            <person name="Karaoz U."/>
            <person name="Brodie E.L."/>
            <person name="Williams K.H."/>
            <person name="Hubbard S.S."/>
            <person name="Banfield J.F."/>
        </authorList>
    </citation>
    <scope>NUCLEOTIDE SEQUENCE [LARGE SCALE GENOMIC DNA]</scope>
</reference>
<evidence type="ECO:0000256" key="2">
    <source>
        <dbReference type="SAM" id="SignalP"/>
    </source>
</evidence>
<protein>
    <submittedName>
        <fullName evidence="3">Uncharacterized protein</fullName>
    </submittedName>
</protein>
<name>A0A1G2TVC9_9BACT</name>